<dbReference type="SMART" id="SM00220">
    <property type="entry name" value="S_TKc"/>
    <property type="match status" value="1"/>
</dbReference>
<dbReference type="SUPFAM" id="SSF56112">
    <property type="entry name" value="Protein kinase-like (PK-like)"/>
    <property type="match status" value="1"/>
</dbReference>
<comment type="catalytic activity">
    <reaction evidence="9">
        <text>L-seryl-[protein] + ATP = O-phospho-L-seryl-[protein] + ADP + H(+)</text>
        <dbReference type="Rhea" id="RHEA:17989"/>
        <dbReference type="Rhea" id="RHEA-COMP:9863"/>
        <dbReference type="Rhea" id="RHEA-COMP:11604"/>
        <dbReference type="ChEBI" id="CHEBI:15378"/>
        <dbReference type="ChEBI" id="CHEBI:29999"/>
        <dbReference type="ChEBI" id="CHEBI:30616"/>
        <dbReference type="ChEBI" id="CHEBI:83421"/>
        <dbReference type="ChEBI" id="CHEBI:456216"/>
        <dbReference type="EC" id="2.7.11.1"/>
    </reaction>
</comment>
<dbReference type="Pfam" id="PF00069">
    <property type="entry name" value="Pkinase"/>
    <property type="match status" value="1"/>
</dbReference>
<evidence type="ECO:0000256" key="8">
    <source>
        <dbReference type="ARBA" id="ARBA00047899"/>
    </source>
</evidence>
<feature type="region of interest" description="Disordered" evidence="11">
    <location>
        <begin position="314"/>
        <end position="539"/>
    </location>
</feature>
<evidence type="ECO:0000313" key="13">
    <source>
        <dbReference type="EMBL" id="CAG9328817.1"/>
    </source>
</evidence>
<feature type="compositionally biased region" description="Polar residues" evidence="11">
    <location>
        <begin position="526"/>
        <end position="535"/>
    </location>
</feature>
<keyword evidence="3" id="KW-0723">Serine/threonine-protein kinase</keyword>
<dbReference type="EMBL" id="CAJZBQ010000046">
    <property type="protein sequence ID" value="CAG9328817.1"/>
    <property type="molecule type" value="Genomic_DNA"/>
</dbReference>
<dbReference type="Gene3D" id="1.10.510.10">
    <property type="entry name" value="Transferase(Phosphotransferase) domain 1"/>
    <property type="match status" value="1"/>
</dbReference>
<dbReference type="InterPro" id="IPR017441">
    <property type="entry name" value="Protein_kinase_ATP_BS"/>
</dbReference>
<evidence type="ECO:0000259" key="12">
    <source>
        <dbReference type="PROSITE" id="PS50011"/>
    </source>
</evidence>
<comment type="catalytic activity">
    <reaction evidence="8">
        <text>L-threonyl-[protein] + ATP = O-phospho-L-threonyl-[protein] + ADP + H(+)</text>
        <dbReference type="Rhea" id="RHEA:46608"/>
        <dbReference type="Rhea" id="RHEA-COMP:11060"/>
        <dbReference type="Rhea" id="RHEA-COMP:11605"/>
        <dbReference type="ChEBI" id="CHEBI:15378"/>
        <dbReference type="ChEBI" id="CHEBI:30013"/>
        <dbReference type="ChEBI" id="CHEBI:30616"/>
        <dbReference type="ChEBI" id="CHEBI:61977"/>
        <dbReference type="ChEBI" id="CHEBI:456216"/>
        <dbReference type="EC" id="2.7.11.1"/>
    </reaction>
</comment>
<comment type="caution">
    <text evidence="13">The sequence shown here is derived from an EMBL/GenBank/DDBJ whole genome shotgun (WGS) entry which is preliminary data.</text>
</comment>
<feature type="compositionally biased region" description="Polar residues" evidence="11">
    <location>
        <begin position="469"/>
        <end position="483"/>
    </location>
</feature>
<evidence type="ECO:0000256" key="7">
    <source>
        <dbReference type="ARBA" id="ARBA00022840"/>
    </source>
</evidence>
<dbReference type="PROSITE" id="PS00107">
    <property type="entry name" value="PROTEIN_KINASE_ATP"/>
    <property type="match status" value="1"/>
</dbReference>
<dbReference type="InterPro" id="IPR051131">
    <property type="entry name" value="NEK_Ser/Thr_kinase_NIMA"/>
</dbReference>
<dbReference type="FunFam" id="3.30.200.20:FF:000097">
    <property type="entry name" value="Probable serine/threonine-protein kinase nek1"/>
    <property type="match status" value="1"/>
</dbReference>
<sequence length="593" mass="66111">MSLQDFEQLKKLGDGAFGNVFKVRRTSDGQIYALKKVRLGPLKPKEKENALNEVRIMASYNHPNIIAFKEAFIDEASNTLCIVMELAEGGDILKRIEAHKANRSRYLEKDIWDALIQTTRGLKALHDLNILHRDLKCANIFVGTDGTYKLGDLNVSKVNKGGMASTQTGTPYYASPEVWKDQPYNSSSDIWSLGCVIYEMAALNPPFMGNDMKALYNRIIRGVYPNIPPNYSQDLSNVIKAMLQVNPAQRPSCAQILENPYVLRHLNQAPVEEVSHENPDLLGTIKFEPNFHRLNNKLPEANYEKKERVLSARPIAEEDIDEMPQKPRVISSAKGPRPMPSEAQKKIDASRNPSQPSLNQIPESRAVQGPNYRPAVPVKNPIPQPKAKVQSPNVPAKAPVQNPSVPYKPVVQSPNIPPKQNIQNPNIPPKPAVSPNIQPAKAPFQNIQPAKAPIQNPNIQPTKAPIQGPNFQPSRPAQNNQPPQGKIVQNYQPKYPQPQQNIPQRVDPRNNAKPDTRGGLREENKQPGQPRNLSVPSVPVSKVALNDVGTPKQSQSPDYRNQLKAQYDRVPNAINPKNAPVKKYEAVKPVWWG</sequence>
<dbReference type="InterPro" id="IPR000719">
    <property type="entry name" value="Prot_kinase_dom"/>
</dbReference>
<dbReference type="GO" id="GO:0005524">
    <property type="term" value="F:ATP binding"/>
    <property type="evidence" value="ECO:0007669"/>
    <property type="project" value="UniProtKB-UniRule"/>
</dbReference>
<evidence type="ECO:0000256" key="9">
    <source>
        <dbReference type="ARBA" id="ARBA00048679"/>
    </source>
</evidence>
<gene>
    <name evidence="13" type="ORF">BSTOLATCC_MIC46807</name>
</gene>
<feature type="domain" description="Protein kinase" evidence="12">
    <location>
        <begin position="6"/>
        <end position="262"/>
    </location>
</feature>
<comment type="similarity">
    <text evidence="1">Belongs to the protein kinase superfamily. NEK Ser/Thr protein kinase family. NIMA subfamily.</text>
</comment>
<feature type="compositionally biased region" description="Basic and acidic residues" evidence="11">
    <location>
        <begin position="506"/>
        <end position="525"/>
    </location>
</feature>
<dbReference type="Proteomes" id="UP001162131">
    <property type="component" value="Unassembled WGS sequence"/>
</dbReference>
<evidence type="ECO:0000256" key="11">
    <source>
        <dbReference type="SAM" id="MobiDB-lite"/>
    </source>
</evidence>
<dbReference type="PANTHER" id="PTHR44899:SF6">
    <property type="entry name" value="SERINE_THREONINE PROTEIN KINASE"/>
    <property type="match status" value="1"/>
</dbReference>
<evidence type="ECO:0000256" key="1">
    <source>
        <dbReference type="ARBA" id="ARBA00010886"/>
    </source>
</evidence>
<keyword evidence="4" id="KW-0808">Transferase</keyword>
<evidence type="ECO:0000256" key="10">
    <source>
        <dbReference type="PROSITE-ProRule" id="PRU10141"/>
    </source>
</evidence>
<feature type="binding site" evidence="10">
    <location>
        <position position="35"/>
    </location>
    <ligand>
        <name>ATP</name>
        <dbReference type="ChEBI" id="CHEBI:30616"/>
    </ligand>
</feature>
<dbReference type="InterPro" id="IPR011009">
    <property type="entry name" value="Kinase-like_dom_sf"/>
</dbReference>
<organism evidence="13 14">
    <name type="scientific">Blepharisma stoltei</name>
    <dbReference type="NCBI Taxonomy" id="1481888"/>
    <lineage>
        <taxon>Eukaryota</taxon>
        <taxon>Sar</taxon>
        <taxon>Alveolata</taxon>
        <taxon>Ciliophora</taxon>
        <taxon>Postciliodesmatophora</taxon>
        <taxon>Heterotrichea</taxon>
        <taxon>Heterotrichida</taxon>
        <taxon>Blepharismidae</taxon>
        <taxon>Blepharisma</taxon>
    </lineage>
</organism>
<proteinExistence type="inferred from homology"/>
<dbReference type="PROSITE" id="PS00108">
    <property type="entry name" value="PROTEIN_KINASE_ST"/>
    <property type="match status" value="1"/>
</dbReference>
<keyword evidence="6" id="KW-0418">Kinase</keyword>
<dbReference type="EC" id="2.7.11.1" evidence="2"/>
<evidence type="ECO:0000256" key="6">
    <source>
        <dbReference type="ARBA" id="ARBA00022777"/>
    </source>
</evidence>
<feature type="compositionally biased region" description="Polar residues" evidence="11">
    <location>
        <begin position="351"/>
        <end position="362"/>
    </location>
</feature>
<dbReference type="GO" id="GO:0004674">
    <property type="term" value="F:protein serine/threonine kinase activity"/>
    <property type="evidence" value="ECO:0007669"/>
    <property type="project" value="UniProtKB-KW"/>
</dbReference>
<keyword evidence="14" id="KW-1185">Reference proteome</keyword>
<evidence type="ECO:0000256" key="2">
    <source>
        <dbReference type="ARBA" id="ARBA00012513"/>
    </source>
</evidence>
<name>A0AAU9JNK5_9CILI</name>
<feature type="compositionally biased region" description="Low complexity" evidence="11">
    <location>
        <begin position="489"/>
        <end position="504"/>
    </location>
</feature>
<reference evidence="13" key="1">
    <citation type="submission" date="2021-09" db="EMBL/GenBank/DDBJ databases">
        <authorList>
            <consortium name="AG Swart"/>
            <person name="Singh M."/>
            <person name="Singh A."/>
            <person name="Seah K."/>
            <person name="Emmerich C."/>
        </authorList>
    </citation>
    <scope>NUCLEOTIDE SEQUENCE</scope>
    <source>
        <strain evidence="13">ATCC30299</strain>
    </source>
</reference>
<dbReference type="PANTHER" id="PTHR44899">
    <property type="entry name" value="CAMK FAMILY PROTEIN KINASE"/>
    <property type="match status" value="1"/>
</dbReference>
<evidence type="ECO:0000313" key="14">
    <source>
        <dbReference type="Proteomes" id="UP001162131"/>
    </source>
</evidence>
<dbReference type="Gene3D" id="3.30.200.20">
    <property type="entry name" value="Phosphorylase Kinase, domain 1"/>
    <property type="match status" value="1"/>
</dbReference>
<evidence type="ECO:0000256" key="3">
    <source>
        <dbReference type="ARBA" id="ARBA00022527"/>
    </source>
</evidence>
<keyword evidence="5 10" id="KW-0547">Nucleotide-binding</keyword>
<evidence type="ECO:0000256" key="5">
    <source>
        <dbReference type="ARBA" id="ARBA00022741"/>
    </source>
</evidence>
<keyword evidence="7 10" id="KW-0067">ATP-binding</keyword>
<dbReference type="PROSITE" id="PS50011">
    <property type="entry name" value="PROTEIN_KINASE_DOM"/>
    <property type="match status" value="1"/>
</dbReference>
<protein>
    <recommendedName>
        <fullName evidence="2">non-specific serine/threonine protein kinase</fullName>
        <ecNumber evidence="2">2.7.11.1</ecNumber>
    </recommendedName>
</protein>
<dbReference type="AlphaFoldDB" id="A0AAU9JNK5"/>
<dbReference type="InterPro" id="IPR008271">
    <property type="entry name" value="Ser/Thr_kinase_AS"/>
</dbReference>
<accession>A0AAU9JNK5</accession>
<evidence type="ECO:0000256" key="4">
    <source>
        <dbReference type="ARBA" id="ARBA00022679"/>
    </source>
</evidence>